<name>S3C726_OPHP1</name>
<dbReference type="InterPro" id="IPR029063">
    <property type="entry name" value="SAM-dependent_MTases_sf"/>
</dbReference>
<dbReference type="PROSITE" id="PS51684">
    <property type="entry name" value="SAM_MT_TRM5_TYW2"/>
    <property type="match status" value="1"/>
</dbReference>
<evidence type="ECO:0000256" key="2">
    <source>
        <dbReference type="ARBA" id="ARBA00049400"/>
    </source>
</evidence>
<dbReference type="OrthoDB" id="2387925at2759"/>
<dbReference type="GO" id="GO:0008757">
    <property type="term" value="F:S-adenosylmethionine-dependent methyltransferase activity"/>
    <property type="evidence" value="ECO:0007669"/>
    <property type="project" value="InterPro"/>
</dbReference>
<organism evidence="5 6">
    <name type="scientific">Ophiostoma piceae (strain UAMH 11346)</name>
    <name type="common">Sap stain fungus</name>
    <dbReference type="NCBI Taxonomy" id="1262450"/>
    <lineage>
        <taxon>Eukaryota</taxon>
        <taxon>Fungi</taxon>
        <taxon>Dikarya</taxon>
        <taxon>Ascomycota</taxon>
        <taxon>Pezizomycotina</taxon>
        <taxon>Sordariomycetes</taxon>
        <taxon>Sordariomycetidae</taxon>
        <taxon>Ophiostomatales</taxon>
        <taxon>Ophiostomataceae</taxon>
        <taxon>Ophiostoma</taxon>
    </lineage>
</organism>
<evidence type="ECO:0000259" key="4">
    <source>
        <dbReference type="PROSITE" id="PS51684"/>
    </source>
</evidence>
<dbReference type="STRING" id="1262450.S3C726"/>
<evidence type="ECO:0000313" key="6">
    <source>
        <dbReference type="Proteomes" id="UP000016923"/>
    </source>
</evidence>
<comment type="catalytic activity">
    <reaction evidence="2">
        <text>4-demethylwyosine(37) in tRNA(Phe) + S-adenosyl-L-methionine = 4-demethyl-7-[(3S)-3-amino-3-carboxypropyl]wyosine(37) in tRNA(Phe) + S-methyl-5'-thioadenosine + H(+)</text>
        <dbReference type="Rhea" id="RHEA:36355"/>
        <dbReference type="Rhea" id="RHEA-COMP:10164"/>
        <dbReference type="Rhea" id="RHEA-COMP:10378"/>
        <dbReference type="ChEBI" id="CHEBI:15378"/>
        <dbReference type="ChEBI" id="CHEBI:17509"/>
        <dbReference type="ChEBI" id="CHEBI:59789"/>
        <dbReference type="ChEBI" id="CHEBI:64315"/>
        <dbReference type="ChEBI" id="CHEBI:73550"/>
        <dbReference type="EC" id="2.5.1.114"/>
    </reaction>
</comment>
<dbReference type="EC" id="2.5.1.114" evidence="1"/>
<evidence type="ECO:0000313" key="5">
    <source>
        <dbReference type="EMBL" id="EPE07691.1"/>
    </source>
</evidence>
<dbReference type="OMA" id="VWGWDIN"/>
<dbReference type="GO" id="GO:0031591">
    <property type="term" value="P:wybutosine biosynthetic process"/>
    <property type="evidence" value="ECO:0007669"/>
    <property type="project" value="InterPro"/>
</dbReference>
<dbReference type="PANTHER" id="PTHR23245:SF25">
    <property type="entry name" value="TRNA WYBUTOSINE-SYNTHESIZING PROTEIN 2 HOMOLOG"/>
    <property type="match status" value="1"/>
</dbReference>
<keyword evidence="6" id="KW-1185">Reference proteome</keyword>
<dbReference type="Gene3D" id="3.40.50.150">
    <property type="entry name" value="Vaccinia Virus protein VP39"/>
    <property type="match status" value="1"/>
</dbReference>
<dbReference type="PIRSF" id="PIRSF038972">
    <property type="entry name" value="Trm12"/>
    <property type="match status" value="1"/>
</dbReference>
<dbReference type="eggNOG" id="KOG1227">
    <property type="taxonomic scope" value="Eukaryota"/>
</dbReference>
<dbReference type="EMBL" id="KE148150">
    <property type="protein sequence ID" value="EPE07691.1"/>
    <property type="molecule type" value="Genomic_DNA"/>
</dbReference>
<dbReference type="InterPro" id="IPR026274">
    <property type="entry name" value="tRNA_wybutosine_synth_prot_2"/>
</dbReference>
<accession>S3C726</accession>
<evidence type="ECO:0000256" key="1">
    <source>
        <dbReference type="ARBA" id="ARBA00012265"/>
    </source>
</evidence>
<feature type="region of interest" description="Disordered" evidence="3">
    <location>
        <begin position="206"/>
        <end position="232"/>
    </location>
</feature>
<dbReference type="SUPFAM" id="SSF53335">
    <property type="entry name" value="S-adenosyl-L-methionine-dependent methyltransferases"/>
    <property type="match status" value="1"/>
</dbReference>
<dbReference type="AlphaFoldDB" id="S3C726"/>
<dbReference type="GO" id="GO:0102522">
    <property type="term" value="F:tRNA 4-demethylwyosine alpha-amino-alpha-carboxypropyltransferase activity"/>
    <property type="evidence" value="ECO:0007669"/>
    <property type="project" value="UniProtKB-EC"/>
</dbReference>
<dbReference type="GO" id="GO:0008175">
    <property type="term" value="F:tRNA methyltransferase activity"/>
    <property type="evidence" value="ECO:0007669"/>
    <property type="project" value="TreeGrafter"/>
</dbReference>
<proteinExistence type="predicted"/>
<dbReference type="GO" id="GO:0005737">
    <property type="term" value="C:cytoplasm"/>
    <property type="evidence" value="ECO:0007669"/>
    <property type="project" value="TreeGrafter"/>
</dbReference>
<evidence type="ECO:0000256" key="3">
    <source>
        <dbReference type="SAM" id="MobiDB-lite"/>
    </source>
</evidence>
<gene>
    <name evidence="5" type="ORF">F503_00413</name>
</gene>
<protein>
    <recommendedName>
        <fullName evidence="1">tRNA(Phe) (4-demethylwyosine(37)-C(7)) aminocarboxypropyltransferase</fullName>
        <ecNumber evidence="1">2.5.1.114</ecNumber>
    </recommendedName>
</protein>
<feature type="region of interest" description="Disordered" evidence="3">
    <location>
        <begin position="36"/>
        <end position="65"/>
    </location>
</feature>
<dbReference type="PANTHER" id="PTHR23245">
    <property type="entry name" value="TRNA METHYLTRANSFERASE"/>
    <property type="match status" value="1"/>
</dbReference>
<dbReference type="Proteomes" id="UP000016923">
    <property type="component" value="Unassembled WGS sequence"/>
</dbReference>
<feature type="domain" description="SAM-dependent methyltransferase TRM5/TYW2-type" evidence="4">
    <location>
        <begin position="164"/>
        <end position="526"/>
    </location>
</feature>
<dbReference type="InterPro" id="IPR030382">
    <property type="entry name" value="MeTrfase_TRM5/TYW2"/>
</dbReference>
<reference evidence="5 6" key="1">
    <citation type="journal article" date="2013" name="BMC Genomics">
        <title>The genome and transcriptome of the pine saprophyte Ophiostoma piceae, and a comparison with the bark beetle-associated pine pathogen Grosmannia clavigera.</title>
        <authorList>
            <person name="Haridas S."/>
            <person name="Wang Y."/>
            <person name="Lim L."/>
            <person name="Massoumi Alamouti S."/>
            <person name="Jackman S."/>
            <person name="Docking R."/>
            <person name="Robertson G."/>
            <person name="Birol I."/>
            <person name="Bohlmann J."/>
            <person name="Breuil C."/>
        </authorList>
    </citation>
    <scope>NUCLEOTIDE SEQUENCE [LARGE SCALE GENOMIC DNA]</scope>
    <source>
        <strain evidence="5 6">UAMH 11346</strain>
    </source>
</reference>
<sequence>MVFDTDGAGQAVTSKIEVGGDVEHKVDGDMKAETSLQTHTQLPSGHPRNGVPKAQLQKRPKKPKAENRLASVIRRWLNDVLPALDGQAATVETIDTLVSQAPKRWVIYEPMVLLPTGSFGFTCVPGQAAASSEDLANVTWQSVLSSASEEQKSLLWTETLAVLSPGTGPSSQLTHLAVNEGIPLHVAGGHDASKDAASTEENILRSPTGLRPLHGDFGPATAALPGREDDPSDEDLAAAFWVSTKQNGLYQTWAPRWSMFSRGNIKEKARLLAWPGNDLAGSRLAIGGKGGKETKETKGTKGTKEKKVEKATAVDLYAGIGYFVFSYAQRGLRVLGWELNPWSTEALRRGAVRNGWSVKIVRGTDLALPTTEVIGDESIVIFVEDNQRAAQRLAELRGAEMAPLRVTHVNGGLLPTSRPIWRTAWDAVVDSARDAREARDSKDARDAKEADADKNGEKYTGWLHLHDNVGVDELDSRKAEIQALVDAWGAAAGDGLEAVSVVEHTELVKTFAPGVWHCVFDVRVECSLE</sequence>
<dbReference type="GO" id="GO:0030488">
    <property type="term" value="P:tRNA methylation"/>
    <property type="evidence" value="ECO:0007669"/>
    <property type="project" value="TreeGrafter"/>
</dbReference>
<dbReference type="VEuPathDB" id="FungiDB:F503_00413"/>
<dbReference type="HOGENOM" id="CLU_023588_0_0_1"/>